<reference evidence="1" key="1">
    <citation type="journal article" date="2019" name="Sci. Rep.">
        <title>Draft genome of Tanacetum cinerariifolium, the natural source of mosquito coil.</title>
        <authorList>
            <person name="Yamashiro T."/>
            <person name="Shiraishi A."/>
            <person name="Satake H."/>
            <person name="Nakayama K."/>
        </authorList>
    </citation>
    <scope>NUCLEOTIDE SEQUENCE</scope>
</reference>
<gene>
    <name evidence="1" type="ORF">Tci_931654</name>
</gene>
<feature type="non-terminal residue" evidence="1">
    <location>
        <position position="82"/>
    </location>
</feature>
<sequence length="82" mass="9330">DNFTSSDDKSLPDEDVPIEEFKVYSNPLFNDEEINSDELDPHCFNDESDFVESLSNPDILINSSPKFDFLEEFSGAFMPTSI</sequence>
<comment type="caution">
    <text evidence="1">The sequence shown here is derived from an EMBL/GenBank/DDBJ whole genome shotgun (WGS) entry which is preliminary data.</text>
</comment>
<name>A0A699XID7_TANCI</name>
<dbReference type="AlphaFoldDB" id="A0A699XID7"/>
<protein>
    <submittedName>
        <fullName evidence="1">Uncharacterized protein</fullName>
    </submittedName>
</protein>
<accession>A0A699XID7</accession>
<feature type="non-terminal residue" evidence="1">
    <location>
        <position position="1"/>
    </location>
</feature>
<evidence type="ECO:0000313" key="1">
    <source>
        <dbReference type="EMBL" id="GFD59685.1"/>
    </source>
</evidence>
<dbReference type="EMBL" id="BKCJ011867976">
    <property type="protein sequence ID" value="GFD59685.1"/>
    <property type="molecule type" value="Genomic_DNA"/>
</dbReference>
<organism evidence="1">
    <name type="scientific">Tanacetum cinerariifolium</name>
    <name type="common">Dalmatian daisy</name>
    <name type="synonym">Chrysanthemum cinerariifolium</name>
    <dbReference type="NCBI Taxonomy" id="118510"/>
    <lineage>
        <taxon>Eukaryota</taxon>
        <taxon>Viridiplantae</taxon>
        <taxon>Streptophyta</taxon>
        <taxon>Embryophyta</taxon>
        <taxon>Tracheophyta</taxon>
        <taxon>Spermatophyta</taxon>
        <taxon>Magnoliopsida</taxon>
        <taxon>eudicotyledons</taxon>
        <taxon>Gunneridae</taxon>
        <taxon>Pentapetalae</taxon>
        <taxon>asterids</taxon>
        <taxon>campanulids</taxon>
        <taxon>Asterales</taxon>
        <taxon>Asteraceae</taxon>
        <taxon>Asteroideae</taxon>
        <taxon>Anthemideae</taxon>
        <taxon>Anthemidinae</taxon>
        <taxon>Tanacetum</taxon>
    </lineage>
</organism>
<proteinExistence type="predicted"/>